<dbReference type="Proteomes" id="UP000800041">
    <property type="component" value="Unassembled WGS sequence"/>
</dbReference>
<dbReference type="OrthoDB" id="1930760at2759"/>
<dbReference type="GO" id="GO:0061685">
    <property type="term" value="F:diphthine methylesterase activity"/>
    <property type="evidence" value="ECO:0007669"/>
    <property type="project" value="TreeGrafter"/>
</dbReference>
<evidence type="ECO:0000313" key="5">
    <source>
        <dbReference type="Proteomes" id="UP000800041"/>
    </source>
</evidence>
<dbReference type="InterPro" id="IPR015943">
    <property type="entry name" value="WD40/YVTN_repeat-like_dom_sf"/>
</dbReference>
<comment type="pathway">
    <text evidence="3">Protein modification.</text>
</comment>
<dbReference type="GO" id="GO:0005737">
    <property type="term" value="C:cytoplasm"/>
    <property type="evidence" value="ECO:0007669"/>
    <property type="project" value="TreeGrafter"/>
</dbReference>
<reference evidence="4" key="1">
    <citation type="journal article" date="2020" name="Stud. Mycol.">
        <title>101 Dothideomycetes genomes: a test case for predicting lifestyles and emergence of pathogens.</title>
        <authorList>
            <person name="Haridas S."/>
            <person name="Albert R."/>
            <person name="Binder M."/>
            <person name="Bloem J."/>
            <person name="Labutti K."/>
            <person name="Salamov A."/>
            <person name="Andreopoulos B."/>
            <person name="Baker S."/>
            <person name="Barry K."/>
            <person name="Bills G."/>
            <person name="Bluhm B."/>
            <person name="Cannon C."/>
            <person name="Castanera R."/>
            <person name="Culley D."/>
            <person name="Daum C."/>
            <person name="Ezra D."/>
            <person name="Gonzalez J."/>
            <person name="Henrissat B."/>
            <person name="Kuo A."/>
            <person name="Liang C."/>
            <person name="Lipzen A."/>
            <person name="Lutzoni F."/>
            <person name="Magnuson J."/>
            <person name="Mondo S."/>
            <person name="Nolan M."/>
            <person name="Ohm R."/>
            <person name="Pangilinan J."/>
            <person name="Park H.-J."/>
            <person name="Ramirez L."/>
            <person name="Alfaro M."/>
            <person name="Sun H."/>
            <person name="Tritt A."/>
            <person name="Yoshinaga Y."/>
            <person name="Zwiers L.-H."/>
            <person name="Turgeon B."/>
            <person name="Goodwin S."/>
            <person name="Spatafora J."/>
            <person name="Crous P."/>
            <person name="Grigoriev I."/>
        </authorList>
    </citation>
    <scope>NUCLEOTIDE SEQUENCE</scope>
    <source>
        <strain evidence="4">CBS 113979</strain>
    </source>
</reference>
<dbReference type="GO" id="GO:0017183">
    <property type="term" value="P:protein histidyl modification to diphthamide"/>
    <property type="evidence" value="ECO:0007669"/>
    <property type="project" value="TreeGrafter"/>
</dbReference>
<name>A0A6G1GUK5_9PEZI</name>
<organism evidence="4 5">
    <name type="scientific">Aulographum hederae CBS 113979</name>
    <dbReference type="NCBI Taxonomy" id="1176131"/>
    <lineage>
        <taxon>Eukaryota</taxon>
        <taxon>Fungi</taxon>
        <taxon>Dikarya</taxon>
        <taxon>Ascomycota</taxon>
        <taxon>Pezizomycotina</taxon>
        <taxon>Dothideomycetes</taxon>
        <taxon>Pleosporomycetidae</taxon>
        <taxon>Aulographales</taxon>
        <taxon>Aulographaceae</taxon>
    </lineage>
</organism>
<evidence type="ECO:0000256" key="1">
    <source>
        <dbReference type="ARBA" id="ARBA00022574"/>
    </source>
</evidence>
<dbReference type="EMBL" id="ML977168">
    <property type="protein sequence ID" value="KAF1984460.1"/>
    <property type="molecule type" value="Genomic_DNA"/>
</dbReference>
<keyword evidence="2" id="KW-0677">Repeat</keyword>
<proteinExistence type="predicted"/>
<protein>
    <recommendedName>
        <fullName evidence="6">WD40 repeat-like protein</fullName>
    </recommendedName>
</protein>
<evidence type="ECO:0000313" key="4">
    <source>
        <dbReference type="EMBL" id="KAF1984460.1"/>
    </source>
</evidence>
<dbReference type="SUPFAM" id="SSF50978">
    <property type="entry name" value="WD40 repeat-like"/>
    <property type="match status" value="1"/>
</dbReference>
<accession>A0A6G1GUK5</accession>
<sequence>MALISSDFRLELDLPPSCMAFCPHDPQYLVVGTYHLNRQEDANQSDTQDEDHQRQKRTGSLILLKVVQAHVTICQTLTTDFGILDLHFQPSISEAHGHGQAPRETCTSRGQLCVATSTGSLQIYQIKRGMNQGDTPYIVHSSTYQFFPKEVLVLSFAWHPLLANIVCATLSDGRVTICRLRSQEQSDMLEGDSVHTDNLVRVVEHDLEAWISAFTPDGSILFSGGDDAVLSYVPLNLPRDYPIFEASRDSTQPAVADLPSSPSWRDKKVHQAGVTSILPVLQNITITGSYDDHIRVLSTPASGRRQVLAEKNLGGGVWRLGVLEGPSYGSDMDSSVRYLVLASCMYAGIRIVEIRCDRGSDWTIEILARFEEHQSMNYASDMHPLHSDERKMIVSTSFYDKLLCIWHFGDDSSP</sequence>
<dbReference type="PANTHER" id="PTHR46042:SF1">
    <property type="entry name" value="DIPHTHINE METHYLTRANSFERASE"/>
    <property type="match status" value="1"/>
</dbReference>
<evidence type="ECO:0000256" key="2">
    <source>
        <dbReference type="ARBA" id="ARBA00022737"/>
    </source>
</evidence>
<gene>
    <name evidence="4" type="ORF">K402DRAFT_413934</name>
</gene>
<dbReference type="PANTHER" id="PTHR46042">
    <property type="entry name" value="DIPHTHINE METHYLTRANSFERASE"/>
    <property type="match status" value="1"/>
</dbReference>
<evidence type="ECO:0008006" key="6">
    <source>
        <dbReference type="Google" id="ProtNLM"/>
    </source>
</evidence>
<dbReference type="AlphaFoldDB" id="A0A6G1GUK5"/>
<keyword evidence="1" id="KW-0853">WD repeat</keyword>
<evidence type="ECO:0000256" key="3">
    <source>
        <dbReference type="ARBA" id="ARBA00043952"/>
    </source>
</evidence>
<dbReference type="InterPro" id="IPR036322">
    <property type="entry name" value="WD40_repeat_dom_sf"/>
</dbReference>
<keyword evidence="5" id="KW-1185">Reference proteome</keyword>
<dbReference type="InterPro" id="IPR052415">
    <property type="entry name" value="Diphthine_MTase"/>
</dbReference>
<dbReference type="Gene3D" id="2.130.10.10">
    <property type="entry name" value="YVTN repeat-like/Quinoprotein amine dehydrogenase"/>
    <property type="match status" value="1"/>
</dbReference>